<gene>
    <name evidence="2" type="ORF">PCOR1329_LOCUS71740</name>
</gene>
<comment type="caution">
    <text evidence="2">The sequence shown here is derived from an EMBL/GenBank/DDBJ whole genome shotgun (WGS) entry which is preliminary data.</text>
</comment>
<protein>
    <submittedName>
        <fullName evidence="2">Uncharacterized protein</fullName>
    </submittedName>
</protein>
<organism evidence="2 3">
    <name type="scientific">Prorocentrum cordatum</name>
    <dbReference type="NCBI Taxonomy" id="2364126"/>
    <lineage>
        <taxon>Eukaryota</taxon>
        <taxon>Sar</taxon>
        <taxon>Alveolata</taxon>
        <taxon>Dinophyceae</taxon>
        <taxon>Prorocentrales</taxon>
        <taxon>Prorocentraceae</taxon>
        <taxon>Prorocentrum</taxon>
    </lineage>
</organism>
<sequence length="128" mass="13956">MNSVLRSHLLRQVRLPSTRSSSLEKQRINSARGPPAGEPSSSSELGLLLLKRPARVCLARRLRPPALFERCSGVRQGTAMRLRCGATARRRECNATGEVNGAAATAPAHRSRSFSGVSLWTLKHVLCK</sequence>
<accession>A0ABN9WYF4</accession>
<reference evidence="2" key="1">
    <citation type="submission" date="2023-10" db="EMBL/GenBank/DDBJ databases">
        <authorList>
            <person name="Chen Y."/>
            <person name="Shah S."/>
            <person name="Dougan E. K."/>
            <person name="Thang M."/>
            <person name="Chan C."/>
        </authorList>
    </citation>
    <scope>NUCLEOTIDE SEQUENCE [LARGE SCALE GENOMIC DNA]</scope>
</reference>
<feature type="region of interest" description="Disordered" evidence="1">
    <location>
        <begin position="16"/>
        <end position="44"/>
    </location>
</feature>
<evidence type="ECO:0000256" key="1">
    <source>
        <dbReference type="SAM" id="MobiDB-lite"/>
    </source>
</evidence>
<dbReference type="EMBL" id="CAUYUJ010019541">
    <property type="protein sequence ID" value="CAK0891965.1"/>
    <property type="molecule type" value="Genomic_DNA"/>
</dbReference>
<feature type="compositionally biased region" description="Low complexity" evidence="1">
    <location>
        <begin position="30"/>
        <end position="44"/>
    </location>
</feature>
<dbReference type="Proteomes" id="UP001189429">
    <property type="component" value="Unassembled WGS sequence"/>
</dbReference>
<keyword evidence="3" id="KW-1185">Reference proteome</keyword>
<proteinExistence type="predicted"/>
<name>A0ABN9WYF4_9DINO</name>
<evidence type="ECO:0000313" key="2">
    <source>
        <dbReference type="EMBL" id="CAK0891965.1"/>
    </source>
</evidence>
<evidence type="ECO:0000313" key="3">
    <source>
        <dbReference type="Proteomes" id="UP001189429"/>
    </source>
</evidence>